<protein>
    <submittedName>
        <fullName evidence="2">Uncharacterized protein</fullName>
    </submittedName>
</protein>
<keyword evidence="3" id="KW-1185">Reference proteome</keyword>
<gene>
    <name evidence="2" type="ORF">Fot_36993</name>
</gene>
<comment type="caution">
    <text evidence="2">The sequence shown here is derived from an EMBL/GenBank/DDBJ whole genome shotgun (WGS) entry which is preliminary data.</text>
</comment>
<reference evidence="3" key="1">
    <citation type="submission" date="2024-07" db="EMBL/GenBank/DDBJ databases">
        <title>Two chromosome-level genome assemblies of Korean endemic species Abeliophyllum distichum and Forsythia ovata (Oleaceae).</title>
        <authorList>
            <person name="Jang H."/>
        </authorList>
    </citation>
    <scope>NUCLEOTIDE SEQUENCE [LARGE SCALE GENOMIC DNA]</scope>
</reference>
<proteinExistence type="predicted"/>
<evidence type="ECO:0000256" key="1">
    <source>
        <dbReference type="SAM" id="MobiDB-lite"/>
    </source>
</evidence>
<sequence length="120" mass="12888">MNKQRANFDQDAVTTGHNQENTFTPTFGARFNPILGSDENEEGNEEFPGFFVNGYINNNMSSELKLKNVDVALLLEATVVSVGRRSEGGGTGQLSGGRKLISRTSHHSGAARASGGLKYP</sequence>
<organism evidence="2 3">
    <name type="scientific">Forsythia ovata</name>
    <dbReference type="NCBI Taxonomy" id="205694"/>
    <lineage>
        <taxon>Eukaryota</taxon>
        <taxon>Viridiplantae</taxon>
        <taxon>Streptophyta</taxon>
        <taxon>Embryophyta</taxon>
        <taxon>Tracheophyta</taxon>
        <taxon>Spermatophyta</taxon>
        <taxon>Magnoliopsida</taxon>
        <taxon>eudicotyledons</taxon>
        <taxon>Gunneridae</taxon>
        <taxon>Pentapetalae</taxon>
        <taxon>asterids</taxon>
        <taxon>lamiids</taxon>
        <taxon>Lamiales</taxon>
        <taxon>Oleaceae</taxon>
        <taxon>Forsythieae</taxon>
        <taxon>Forsythia</taxon>
    </lineage>
</organism>
<name>A0ABD1SR63_9LAMI</name>
<feature type="region of interest" description="Disordered" evidence="1">
    <location>
        <begin position="84"/>
        <end position="120"/>
    </location>
</feature>
<evidence type="ECO:0000313" key="3">
    <source>
        <dbReference type="Proteomes" id="UP001604277"/>
    </source>
</evidence>
<feature type="region of interest" description="Disordered" evidence="1">
    <location>
        <begin position="1"/>
        <end position="42"/>
    </location>
</feature>
<dbReference type="AlphaFoldDB" id="A0ABD1SR63"/>
<dbReference type="EMBL" id="JBFOLJ010000010">
    <property type="protein sequence ID" value="KAL2503145.1"/>
    <property type="molecule type" value="Genomic_DNA"/>
</dbReference>
<evidence type="ECO:0000313" key="2">
    <source>
        <dbReference type="EMBL" id="KAL2503145.1"/>
    </source>
</evidence>
<dbReference type="Proteomes" id="UP001604277">
    <property type="component" value="Unassembled WGS sequence"/>
</dbReference>
<feature type="compositionally biased region" description="Polar residues" evidence="1">
    <location>
        <begin position="1"/>
        <end position="25"/>
    </location>
</feature>
<accession>A0ABD1SR63</accession>